<protein>
    <recommendedName>
        <fullName evidence="1">GmrSD restriction endonucleases N-terminal domain-containing protein</fullName>
    </recommendedName>
</protein>
<accession>K1XVL8</accession>
<dbReference type="InterPro" id="IPR004919">
    <property type="entry name" value="GmrSD_N"/>
</dbReference>
<dbReference type="PANTHER" id="PTHR39639:SF1">
    <property type="entry name" value="DUF262 DOMAIN-CONTAINING PROTEIN"/>
    <property type="match status" value="1"/>
</dbReference>
<proteinExistence type="predicted"/>
<name>K1XVL8_9BACT</name>
<evidence type="ECO:0000259" key="1">
    <source>
        <dbReference type="Pfam" id="PF03235"/>
    </source>
</evidence>
<organism evidence="2">
    <name type="scientific">uncultured bacterium</name>
    <name type="common">gcode 4</name>
    <dbReference type="NCBI Taxonomy" id="1234023"/>
    <lineage>
        <taxon>Bacteria</taxon>
        <taxon>environmental samples</taxon>
    </lineage>
</organism>
<evidence type="ECO:0000313" key="2">
    <source>
        <dbReference type="EMBL" id="EKD24513.1"/>
    </source>
</evidence>
<dbReference type="PANTHER" id="PTHR39639">
    <property type="entry name" value="CHROMOSOME 16, WHOLE GENOME SHOTGUN SEQUENCE"/>
    <property type="match status" value="1"/>
</dbReference>
<comment type="caution">
    <text evidence="2">The sequence shown here is derived from an EMBL/GenBank/DDBJ whole genome shotgun (WGS) entry which is preliminary data.</text>
</comment>
<sequence>MENENRELPEILENDADTREEDLYDGNMLPFPLPDEIDIREDHLTIFELNRKMQSKNIILNPEFQRNLVWKSEQKCRFIESIIMGIPLPPFYVYHDLSGKYIMVDGLQRSSTIASFLNDGFALEELQILPNLNGLKFSEMKTLQTRLEDKNLLIYVIKPSVPGEVLYDIFNRINTGGTQLTRQEIRNCIFIGNSTALLKKLSEKSVFRKAIDWGISPTRMKDREAVLRYLAFTLLPYETDYNNDMDEFLGRAMRLINQLSSAEISVIEDRFDKVMMQAYRVFGTSSFRIPTDYSRGRVNIALFEVISYFFYKNEVKDGEYEVELLKENLHILLQDIKFIDAIRFSTGDKNRVLRRFSMIERLGVKNVN</sequence>
<feature type="domain" description="GmrSD restriction endonucleases N-terminal" evidence="1">
    <location>
        <begin position="55"/>
        <end position="190"/>
    </location>
</feature>
<dbReference type="EMBL" id="AMFJ01036230">
    <property type="protein sequence ID" value="EKD24513.1"/>
    <property type="molecule type" value="Genomic_DNA"/>
</dbReference>
<gene>
    <name evidence="2" type="ORF">ACD_80C00223G0003</name>
</gene>
<dbReference type="AlphaFoldDB" id="K1XVL8"/>
<dbReference type="Pfam" id="PF03235">
    <property type="entry name" value="GmrSD_N"/>
    <property type="match status" value="1"/>
</dbReference>
<reference evidence="2" key="1">
    <citation type="journal article" date="2012" name="Science">
        <title>Fermentation, hydrogen, and sulfur metabolism in multiple uncultivated bacterial phyla.</title>
        <authorList>
            <person name="Wrighton K.C."/>
            <person name="Thomas B.C."/>
            <person name="Sharon I."/>
            <person name="Miller C.S."/>
            <person name="Castelle C.J."/>
            <person name="VerBerkmoes N.C."/>
            <person name="Wilkins M.J."/>
            <person name="Hettich R.L."/>
            <person name="Lipton M.S."/>
            <person name="Williams K.H."/>
            <person name="Long P.E."/>
            <person name="Banfield J.F."/>
        </authorList>
    </citation>
    <scope>NUCLEOTIDE SEQUENCE [LARGE SCALE GENOMIC DNA]</scope>
</reference>